<sequence>MTKMRIDVLTLFPEMFAPMEQSMMKRAIEKEKITFDTIDFRDFAFHKHNRVDDYVFGGGAGLLLKVEPIDRALKDLEQRTPETKKRVILLDPAGKKFSQSDAEELAKEEHLVFICGHYEGYDERIRTLVTDEYSIGDFVLTGGELGAMVMIDATVRLIPDVLGNYESAIGDSHSMGLLEHPQYTRPREYEGMEVPEVLFSGNHAKIATWQKKESLRRTYQRRPDLLESYSLDKEEEKLLKEIMQEESMNQK</sequence>
<evidence type="ECO:0000313" key="20">
    <source>
        <dbReference type="Proteomes" id="UP000002939"/>
    </source>
</evidence>
<keyword evidence="9 15" id="KW-0808">Transferase</keyword>
<accession>D0BKW2</accession>
<dbReference type="HAMAP" id="MF_00605">
    <property type="entry name" value="TrmD"/>
    <property type="match status" value="1"/>
</dbReference>
<protein>
    <recommendedName>
        <fullName evidence="6 15">tRNA (guanine-N(1)-)-methyltransferase</fullName>
        <ecNumber evidence="5 15">2.1.1.228</ecNumber>
    </recommendedName>
    <alternativeName>
        <fullName evidence="12 15">M1G-methyltransferase</fullName>
    </alternativeName>
    <alternativeName>
        <fullName evidence="13 15">tRNA [GM37] methyltransferase</fullName>
    </alternativeName>
</protein>
<dbReference type="STRING" id="626369.HMPREF0446_00597"/>
<dbReference type="Pfam" id="PF01746">
    <property type="entry name" value="tRNA_m1G_MT"/>
    <property type="match status" value="1"/>
</dbReference>
<dbReference type="GO" id="GO:0005829">
    <property type="term" value="C:cytosol"/>
    <property type="evidence" value="ECO:0007669"/>
    <property type="project" value="TreeGrafter"/>
</dbReference>
<keyword evidence="11 15" id="KW-0819">tRNA processing</keyword>
<dbReference type="EC" id="2.1.1.228" evidence="5 15"/>
<evidence type="ECO:0000256" key="2">
    <source>
        <dbReference type="ARBA" id="ARBA00004496"/>
    </source>
</evidence>
<evidence type="ECO:0000256" key="13">
    <source>
        <dbReference type="ARBA" id="ARBA00033392"/>
    </source>
</evidence>
<proteinExistence type="inferred from homology"/>
<keyword evidence="10 15" id="KW-0949">S-adenosyl-L-methionine</keyword>
<dbReference type="PANTHER" id="PTHR46417">
    <property type="entry name" value="TRNA (GUANINE-N(1)-)-METHYLTRANSFERASE"/>
    <property type="match status" value="1"/>
</dbReference>
<dbReference type="InterPro" id="IPR023148">
    <property type="entry name" value="tRNA_m1G_MeTrfase_C_sf"/>
</dbReference>
<evidence type="ECO:0000256" key="16">
    <source>
        <dbReference type="PIRSR" id="PIRSR000386-1"/>
    </source>
</evidence>
<feature type="binding site" evidence="15 16">
    <location>
        <begin position="135"/>
        <end position="140"/>
    </location>
    <ligand>
        <name>S-adenosyl-L-methionine</name>
        <dbReference type="ChEBI" id="CHEBI:59789"/>
    </ligand>
</feature>
<evidence type="ECO:0000256" key="7">
    <source>
        <dbReference type="ARBA" id="ARBA00022490"/>
    </source>
</evidence>
<dbReference type="Gene3D" id="1.10.1270.20">
    <property type="entry name" value="tRNA(m1g37)methyltransferase, domain 2"/>
    <property type="match status" value="1"/>
</dbReference>
<evidence type="ECO:0000256" key="5">
    <source>
        <dbReference type="ARBA" id="ARBA00012807"/>
    </source>
</evidence>
<evidence type="ECO:0000256" key="12">
    <source>
        <dbReference type="ARBA" id="ARBA00029736"/>
    </source>
</evidence>
<evidence type="ECO:0000256" key="4">
    <source>
        <dbReference type="ARBA" id="ARBA00011738"/>
    </source>
</evidence>
<feature type="domain" description="tRNA methyltransferase TRMD/TRM10-type" evidence="18">
    <location>
        <begin position="4"/>
        <end position="227"/>
    </location>
</feature>
<reference evidence="19" key="1">
    <citation type="submission" date="2009-09" db="EMBL/GenBank/DDBJ databases">
        <authorList>
            <consortium name="The Broad Institute Genome Sequencing Platform"/>
            <person name="Ward D."/>
            <person name="Feldgarden M."/>
            <person name="Earl A."/>
            <person name="Young S.K."/>
            <person name="Zeng Q."/>
            <person name="Koehrsen M."/>
            <person name="Alvarado L."/>
            <person name="Berlin A."/>
            <person name="Bochicchio J."/>
            <person name="Borenstein D."/>
            <person name="Chapman S.B."/>
            <person name="Chen Z."/>
            <person name="Engels R."/>
            <person name="Freedman E."/>
            <person name="Gellesch M."/>
            <person name="Goldberg J."/>
            <person name="Griggs A."/>
            <person name="Gujja S."/>
            <person name="Heilman E."/>
            <person name="Heiman D."/>
            <person name="Hepburn T."/>
            <person name="Howarth C."/>
            <person name="Jen D."/>
            <person name="Larson L."/>
            <person name="Lewis B."/>
            <person name="Mehta T."/>
            <person name="Park D."/>
            <person name="Pearson M."/>
            <person name="Roberts A."/>
            <person name="Saif S."/>
            <person name="Shea T."/>
            <person name="Shenoy N."/>
            <person name="Sisk P."/>
            <person name="Stolte C."/>
            <person name="Sykes S."/>
            <person name="Thomson T."/>
            <person name="Walk T."/>
            <person name="White J."/>
            <person name="Yandava C."/>
            <person name="Sibley C.D."/>
            <person name="Field T.R."/>
            <person name="Grinwis M."/>
            <person name="Eshaghurshan C.S."/>
            <person name="Surette M.G."/>
            <person name="Haas B."/>
            <person name="Nusbaum C."/>
            <person name="Birren B."/>
        </authorList>
    </citation>
    <scope>NUCLEOTIDE SEQUENCE [LARGE SCALE GENOMIC DNA]</scope>
    <source>
        <strain evidence="19">ATCC 700633</strain>
    </source>
</reference>
<evidence type="ECO:0000256" key="17">
    <source>
        <dbReference type="RuleBase" id="RU003464"/>
    </source>
</evidence>
<comment type="catalytic activity">
    <reaction evidence="14 15 17">
        <text>guanosine(37) in tRNA + S-adenosyl-L-methionine = N(1)-methylguanosine(37) in tRNA + S-adenosyl-L-homocysteine + H(+)</text>
        <dbReference type="Rhea" id="RHEA:36899"/>
        <dbReference type="Rhea" id="RHEA-COMP:10145"/>
        <dbReference type="Rhea" id="RHEA-COMP:10147"/>
        <dbReference type="ChEBI" id="CHEBI:15378"/>
        <dbReference type="ChEBI" id="CHEBI:57856"/>
        <dbReference type="ChEBI" id="CHEBI:59789"/>
        <dbReference type="ChEBI" id="CHEBI:73542"/>
        <dbReference type="ChEBI" id="CHEBI:74269"/>
        <dbReference type="EC" id="2.1.1.228"/>
    </reaction>
</comment>
<dbReference type="NCBIfam" id="TIGR00088">
    <property type="entry name" value="trmD"/>
    <property type="match status" value="1"/>
</dbReference>
<dbReference type="PIRSF" id="PIRSF000386">
    <property type="entry name" value="tRNA_mtase"/>
    <property type="match status" value="1"/>
</dbReference>
<keyword evidence="20" id="KW-1185">Reference proteome</keyword>
<name>D0BKW2_9LACT</name>
<evidence type="ECO:0000256" key="11">
    <source>
        <dbReference type="ARBA" id="ARBA00022694"/>
    </source>
</evidence>
<keyword evidence="7 15" id="KW-0963">Cytoplasm</keyword>
<evidence type="ECO:0000256" key="3">
    <source>
        <dbReference type="ARBA" id="ARBA00007630"/>
    </source>
</evidence>
<organism evidence="19 20">
    <name type="scientific">Granulicatella elegans ATCC 700633</name>
    <dbReference type="NCBI Taxonomy" id="626369"/>
    <lineage>
        <taxon>Bacteria</taxon>
        <taxon>Bacillati</taxon>
        <taxon>Bacillota</taxon>
        <taxon>Bacilli</taxon>
        <taxon>Lactobacillales</taxon>
        <taxon>Carnobacteriaceae</taxon>
        <taxon>Granulicatella</taxon>
    </lineage>
</organism>
<dbReference type="Proteomes" id="UP000002939">
    <property type="component" value="Unassembled WGS sequence"/>
</dbReference>
<dbReference type="PANTHER" id="PTHR46417:SF1">
    <property type="entry name" value="TRNA (GUANINE-N(1)-)-METHYLTRANSFERASE"/>
    <property type="match status" value="1"/>
</dbReference>
<evidence type="ECO:0000256" key="10">
    <source>
        <dbReference type="ARBA" id="ARBA00022691"/>
    </source>
</evidence>
<comment type="subunit">
    <text evidence="4 15 17">Homodimer.</text>
</comment>
<comment type="function">
    <text evidence="1 15 17">Specifically methylates guanosine-37 in various tRNAs.</text>
</comment>
<dbReference type="GO" id="GO:0052906">
    <property type="term" value="F:tRNA (guanine(37)-N1)-methyltransferase activity"/>
    <property type="evidence" value="ECO:0007669"/>
    <property type="project" value="UniProtKB-UniRule"/>
</dbReference>
<evidence type="ECO:0000256" key="14">
    <source>
        <dbReference type="ARBA" id="ARBA00047783"/>
    </source>
</evidence>
<dbReference type="SUPFAM" id="SSF75217">
    <property type="entry name" value="alpha/beta knot"/>
    <property type="match status" value="1"/>
</dbReference>
<dbReference type="FunFam" id="3.40.1280.10:FF:000001">
    <property type="entry name" value="tRNA (guanine-N(1)-)-methyltransferase"/>
    <property type="match status" value="1"/>
</dbReference>
<dbReference type="InterPro" id="IPR029026">
    <property type="entry name" value="tRNA_m1G_MTases_N"/>
</dbReference>
<feature type="binding site" evidence="15 16">
    <location>
        <position position="116"/>
    </location>
    <ligand>
        <name>S-adenosyl-L-methionine</name>
        <dbReference type="ChEBI" id="CHEBI:59789"/>
    </ligand>
</feature>
<dbReference type="HOGENOM" id="CLU_047363_0_1_9"/>
<dbReference type="EMBL" id="ACRF02000013">
    <property type="protein sequence ID" value="EEW93715.2"/>
    <property type="molecule type" value="Genomic_DNA"/>
</dbReference>
<reference evidence="19" key="2">
    <citation type="submission" date="2011-10" db="EMBL/GenBank/DDBJ databases">
        <title>The Genome Sequence of Granulicatella elegans ATCC 700633.</title>
        <authorList>
            <consortium name="The Broad Institute Genome Sequencing Platform"/>
            <consortium name="The Broad Institute Genome Sequencing Center for Infectious Disease"/>
            <person name="Earl A."/>
            <person name="Ward D."/>
            <person name="Feldgarden M."/>
            <person name="Gevers D."/>
            <person name="Sibley C.D."/>
            <person name="Field T.R."/>
            <person name="Grinwis M."/>
            <person name="Eshaghurshan C.S."/>
            <person name="Surette M.G."/>
            <person name="Young S.K."/>
            <person name="Zeng Q."/>
            <person name="Gargeya S."/>
            <person name="Fitzgerald M."/>
            <person name="Haas B."/>
            <person name="Abouelleil A."/>
            <person name="Alvarado L."/>
            <person name="Arachchi H.M."/>
            <person name="Berlin A."/>
            <person name="Brown A."/>
            <person name="Chapman S.B."/>
            <person name="Chen Z."/>
            <person name="Dunbar C."/>
            <person name="Freedman E."/>
            <person name="Gearin G."/>
            <person name="Goldberg J."/>
            <person name="Griggs A."/>
            <person name="Gujja S."/>
            <person name="Heiman D."/>
            <person name="Howarth C."/>
            <person name="Larson L."/>
            <person name="Lui A."/>
            <person name="MacDonald P.J.P."/>
            <person name="Montmayeur A."/>
            <person name="Murphy C."/>
            <person name="Neiman D."/>
            <person name="Pearson M."/>
            <person name="Priest M."/>
            <person name="Roberts A."/>
            <person name="Saif S."/>
            <person name="Shea T."/>
            <person name="Shenoy N."/>
            <person name="Sisk P."/>
            <person name="Stolte C."/>
            <person name="Sykes S."/>
            <person name="Wortman J."/>
            <person name="Nusbaum C."/>
            <person name="Birren B."/>
        </authorList>
    </citation>
    <scope>NUCLEOTIDE SEQUENCE [LARGE SCALE GENOMIC DNA]</scope>
    <source>
        <strain evidence="19">ATCC 700633</strain>
    </source>
</reference>
<dbReference type="InterPro" id="IPR002649">
    <property type="entry name" value="tRNA_m1G_MeTrfase_TrmD"/>
</dbReference>
<dbReference type="Gene3D" id="3.40.1280.10">
    <property type="match status" value="1"/>
</dbReference>
<dbReference type="eggNOG" id="COG0336">
    <property type="taxonomic scope" value="Bacteria"/>
</dbReference>
<comment type="caution">
    <text evidence="19">The sequence shown here is derived from an EMBL/GenBank/DDBJ whole genome shotgun (WGS) entry which is preliminary data.</text>
</comment>
<evidence type="ECO:0000256" key="6">
    <source>
        <dbReference type="ARBA" id="ARBA00014679"/>
    </source>
</evidence>
<evidence type="ECO:0000259" key="18">
    <source>
        <dbReference type="Pfam" id="PF01746"/>
    </source>
</evidence>
<dbReference type="CDD" id="cd18080">
    <property type="entry name" value="TrmD-like"/>
    <property type="match status" value="1"/>
</dbReference>
<evidence type="ECO:0000256" key="8">
    <source>
        <dbReference type="ARBA" id="ARBA00022603"/>
    </source>
</evidence>
<dbReference type="FunFam" id="1.10.1270.20:FF:000001">
    <property type="entry name" value="tRNA (guanine-N(1)-)-methyltransferase"/>
    <property type="match status" value="1"/>
</dbReference>
<dbReference type="GO" id="GO:0002939">
    <property type="term" value="P:tRNA N1-guanine methylation"/>
    <property type="evidence" value="ECO:0007669"/>
    <property type="project" value="TreeGrafter"/>
</dbReference>
<keyword evidence="8 15" id="KW-0489">Methyltransferase</keyword>
<comment type="subcellular location">
    <subcellularLocation>
        <location evidence="2 15 17">Cytoplasm</location>
    </subcellularLocation>
</comment>
<dbReference type="InterPro" id="IPR029028">
    <property type="entry name" value="Alpha/beta_knot_MTases"/>
</dbReference>
<evidence type="ECO:0000313" key="19">
    <source>
        <dbReference type="EMBL" id="EEW93715.2"/>
    </source>
</evidence>
<dbReference type="InterPro" id="IPR016009">
    <property type="entry name" value="tRNA_MeTrfase_TRMD/TRM10"/>
</dbReference>
<evidence type="ECO:0000256" key="9">
    <source>
        <dbReference type="ARBA" id="ARBA00022679"/>
    </source>
</evidence>
<gene>
    <name evidence="15" type="primary">trmD</name>
    <name evidence="19" type="ORF">HMPREF0446_00597</name>
</gene>
<evidence type="ECO:0000256" key="15">
    <source>
        <dbReference type="HAMAP-Rule" id="MF_00605"/>
    </source>
</evidence>
<dbReference type="NCBIfam" id="NF000648">
    <property type="entry name" value="PRK00026.1"/>
    <property type="match status" value="1"/>
</dbReference>
<evidence type="ECO:0000256" key="1">
    <source>
        <dbReference type="ARBA" id="ARBA00002634"/>
    </source>
</evidence>
<comment type="similarity">
    <text evidence="3 15 17">Belongs to the RNA methyltransferase TrmD family.</text>
</comment>
<dbReference type="AlphaFoldDB" id="D0BKW2"/>